<feature type="chain" id="PRO_5012828166" description="DUF4331 domain-containing protein" evidence="1">
    <location>
        <begin position="28"/>
        <end position="210"/>
    </location>
</feature>
<dbReference type="OrthoDB" id="9791748at2"/>
<evidence type="ECO:0000256" key="1">
    <source>
        <dbReference type="SAM" id="SignalP"/>
    </source>
</evidence>
<feature type="signal peptide" evidence="1">
    <location>
        <begin position="1"/>
        <end position="27"/>
    </location>
</feature>
<dbReference type="PROSITE" id="PS51257">
    <property type="entry name" value="PROKAR_LIPOPROTEIN"/>
    <property type="match status" value="1"/>
</dbReference>
<evidence type="ECO:0008006" key="4">
    <source>
        <dbReference type="Google" id="ProtNLM"/>
    </source>
</evidence>
<sequence length="210" mass="22351">MKLINLKTLFILLALVGFMSCSNDDDATITPDDMMMDDDGGMVVDFSGTFVQEDQMGRPGINTVLSPDNTTENAFNVTIPSEQGAAFQSTFLQRAVDLHAAFGVEYETNILGLDAPTLTTILASDVLQVAPNAPTSYFDGTNVLTGRTLTDDVIDISLILFFGGQNGDRFNGQDLDGDGTPDLPILVTDGVSAAGETPSSSFPYLEAPHN</sequence>
<gene>
    <name evidence="2" type="ORF">SAMN06265376_107137</name>
</gene>
<accession>A0A239C584</accession>
<name>A0A239C584_9FLAO</name>
<keyword evidence="1" id="KW-0732">Signal</keyword>
<evidence type="ECO:0000313" key="3">
    <source>
        <dbReference type="Proteomes" id="UP000198379"/>
    </source>
</evidence>
<dbReference type="EMBL" id="FZNY01000007">
    <property type="protein sequence ID" value="SNS15407.1"/>
    <property type="molecule type" value="Genomic_DNA"/>
</dbReference>
<dbReference type="RefSeq" id="WP_089373138.1">
    <property type="nucleotide sequence ID" value="NZ_BMEP01000004.1"/>
</dbReference>
<dbReference type="Proteomes" id="UP000198379">
    <property type="component" value="Unassembled WGS sequence"/>
</dbReference>
<proteinExistence type="predicted"/>
<keyword evidence="3" id="KW-1185">Reference proteome</keyword>
<protein>
    <recommendedName>
        <fullName evidence="4">DUF4331 domain-containing protein</fullName>
    </recommendedName>
</protein>
<evidence type="ECO:0000313" key="2">
    <source>
        <dbReference type="EMBL" id="SNS15407.1"/>
    </source>
</evidence>
<dbReference type="AlphaFoldDB" id="A0A239C584"/>
<reference evidence="2 3" key="1">
    <citation type="submission" date="2017-06" db="EMBL/GenBank/DDBJ databases">
        <authorList>
            <person name="Kim H.J."/>
            <person name="Triplett B.A."/>
        </authorList>
    </citation>
    <scope>NUCLEOTIDE SEQUENCE [LARGE SCALE GENOMIC DNA]</scope>
    <source>
        <strain evidence="2 3">DSM 25597</strain>
    </source>
</reference>
<organism evidence="2 3">
    <name type="scientific">Dokdonia pacifica</name>
    <dbReference type="NCBI Taxonomy" id="1627892"/>
    <lineage>
        <taxon>Bacteria</taxon>
        <taxon>Pseudomonadati</taxon>
        <taxon>Bacteroidota</taxon>
        <taxon>Flavobacteriia</taxon>
        <taxon>Flavobacteriales</taxon>
        <taxon>Flavobacteriaceae</taxon>
        <taxon>Dokdonia</taxon>
    </lineage>
</organism>